<comment type="caution">
    <text evidence="1">The sequence shown here is derived from an EMBL/GenBank/DDBJ whole genome shotgun (WGS) entry which is preliminary data.</text>
</comment>
<sequence length="69" mass="7204">PDGEAEGVFELTPLLSPELPAAIVSKVPANSAGMRDAISAFDGEKESIGARDEVLLPSQRPDWVTARAG</sequence>
<dbReference type="Proteomes" id="UP000004116">
    <property type="component" value="Unassembled WGS sequence"/>
</dbReference>
<accession>G2GZT7</accession>
<evidence type="ECO:0000313" key="2">
    <source>
        <dbReference type="Proteomes" id="UP000004116"/>
    </source>
</evidence>
<name>G2GZT7_9ENTR</name>
<evidence type="ECO:0000313" key="1">
    <source>
        <dbReference type="EMBL" id="EGY28757.1"/>
    </source>
</evidence>
<dbReference type="RefSeq" id="WP_006706972.1">
    <property type="nucleotide sequence ID" value="NZ_AGCA01000311.1"/>
</dbReference>
<reference evidence="1 2" key="1">
    <citation type="journal article" date="2012" name="Genome Res.">
        <title>Genomic basis of endosymbiont-conferred protection against an insect parasitoid.</title>
        <authorList>
            <person name="Hansen A.K."/>
            <person name="Vorburger C."/>
            <person name="Moran N.A."/>
        </authorList>
    </citation>
    <scope>NUCLEOTIDE SEQUENCE [LARGE SCALE GENOMIC DNA]</scope>
    <source>
        <strain evidence="2">R5.15</strain>
    </source>
</reference>
<protein>
    <submittedName>
        <fullName evidence="1">Uncharacterized protein</fullName>
    </submittedName>
</protein>
<organism evidence="1 2">
    <name type="scientific">Candidatus Regiella insecticola 5.15</name>
    <dbReference type="NCBI Taxonomy" id="1005043"/>
    <lineage>
        <taxon>Bacteria</taxon>
        <taxon>Pseudomonadati</taxon>
        <taxon>Pseudomonadota</taxon>
        <taxon>Gammaproteobacteria</taxon>
        <taxon>Enterobacterales</taxon>
        <taxon>Enterobacteriaceae</taxon>
        <taxon>aphid secondary symbionts</taxon>
        <taxon>Candidatus Regiella</taxon>
    </lineage>
</organism>
<gene>
    <name evidence="1" type="ORF">Rin_00013140</name>
</gene>
<dbReference type="EMBL" id="AGCA01000311">
    <property type="protein sequence ID" value="EGY28757.1"/>
    <property type="molecule type" value="Genomic_DNA"/>
</dbReference>
<feature type="non-terminal residue" evidence="1">
    <location>
        <position position="1"/>
    </location>
</feature>
<keyword evidence="2" id="KW-1185">Reference proteome</keyword>
<dbReference type="OrthoDB" id="6644975at2"/>
<dbReference type="AlphaFoldDB" id="G2GZT7"/>
<proteinExistence type="predicted"/>